<dbReference type="AlphaFoldDB" id="A1BGE9"/>
<dbReference type="RefSeq" id="WP_011745292.1">
    <property type="nucleotide sequence ID" value="NC_008639.1"/>
</dbReference>
<name>A1BGE9_CHLPD</name>
<organism evidence="1 2">
    <name type="scientific">Chlorobium phaeobacteroides (strain DSM 266 / SMG 266 / 2430)</name>
    <dbReference type="NCBI Taxonomy" id="290317"/>
    <lineage>
        <taxon>Bacteria</taxon>
        <taxon>Pseudomonadati</taxon>
        <taxon>Chlorobiota</taxon>
        <taxon>Chlorobiia</taxon>
        <taxon>Chlorobiales</taxon>
        <taxon>Chlorobiaceae</taxon>
        <taxon>Chlorobium/Pelodictyon group</taxon>
        <taxon>Chlorobium</taxon>
    </lineage>
</organism>
<dbReference type="HOGENOM" id="CLU_1692355_0_0_10"/>
<accession>A1BGE9</accession>
<evidence type="ECO:0000313" key="1">
    <source>
        <dbReference type="EMBL" id="ABL65476.1"/>
    </source>
</evidence>
<dbReference type="STRING" id="290317.Cpha266_1448"/>
<keyword evidence="2" id="KW-1185">Reference proteome</keyword>
<dbReference type="EMBL" id="CP000492">
    <property type="protein sequence ID" value="ABL65476.1"/>
    <property type="molecule type" value="Genomic_DNA"/>
</dbReference>
<evidence type="ECO:0000313" key="2">
    <source>
        <dbReference type="Proteomes" id="UP000008701"/>
    </source>
</evidence>
<reference evidence="1 2" key="1">
    <citation type="submission" date="2006-12" db="EMBL/GenBank/DDBJ databases">
        <title>Complete sequence of Chlorobium phaeobacteroides DSM 266.</title>
        <authorList>
            <consortium name="US DOE Joint Genome Institute"/>
            <person name="Copeland A."/>
            <person name="Lucas S."/>
            <person name="Lapidus A."/>
            <person name="Barry K."/>
            <person name="Detter J.C."/>
            <person name="Glavina del Rio T."/>
            <person name="Hammon N."/>
            <person name="Israni S."/>
            <person name="Pitluck S."/>
            <person name="Goltsman E."/>
            <person name="Schmutz J."/>
            <person name="Larimer F."/>
            <person name="Land M."/>
            <person name="Hauser L."/>
            <person name="Mikhailova N."/>
            <person name="Li T."/>
            <person name="Overmann J."/>
            <person name="Bryant D.A."/>
            <person name="Richardson P."/>
        </authorList>
    </citation>
    <scope>NUCLEOTIDE SEQUENCE [LARGE SCALE GENOMIC DNA]</scope>
    <source>
        <strain evidence="1 2">DSM 266</strain>
    </source>
</reference>
<proteinExistence type="predicted"/>
<protein>
    <submittedName>
        <fullName evidence="1">Uncharacterized protein</fullName>
    </submittedName>
</protein>
<sequence>MAVGLKSSKTSTIGPVSLKWIPSDFPSRVDVQGASGYVGALSRTHVPTGIALSSRIKYVLDKTFGIDPNSSKVLTITVIEAKSTFSYGFSSARLSSGKCHLKAKFEFNGKTWEEEFVSQDEESKASTYSYGSRVENAWDQVALQVGKSVIDHLTK</sequence>
<gene>
    <name evidence="1" type="ordered locus">Cpha266_1448</name>
</gene>
<dbReference type="Proteomes" id="UP000008701">
    <property type="component" value="Chromosome"/>
</dbReference>
<dbReference type="KEGG" id="cph:Cpha266_1448"/>